<dbReference type="GO" id="GO:0046513">
    <property type="term" value="P:ceramide biosynthetic process"/>
    <property type="evidence" value="ECO:0007669"/>
    <property type="project" value="TreeGrafter"/>
</dbReference>
<keyword evidence="1" id="KW-0812">Transmembrane</keyword>
<dbReference type="InterPro" id="IPR005804">
    <property type="entry name" value="FA_desaturase_dom"/>
</dbReference>
<evidence type="ECO:0000256" key="1">
    <source>
        <dbReference type="SAM" id="Phobius"/>
    </source>
</evidence>
<sequence>MPAAPRARPADLFTPDQWAPFQSRSHWIGPLLVAHAWGVILLAAVAGVIWPWLIPLCVAIIGTRQLGLAILMHEAAHGGLSPNAKLNDFLGHWLCAVPVGASLGLYRPYHLSHHKYAQQAEDPDLVLSAPFPVTRASLRRKIIRDLTGQTFFKQRVLFLFKAFANQRDEDIAEGAVVTGRSVAPFLLVNAALLAAAIVAGVWWAYFALWLLPLATWFPMVTRLRNIAEHACVEGSADDAFRAARTTRASWLERALIAPYWVNFHAEHHLFMHVPCWKLPALHKAVHTTPQGERMEVAGGYVEVLKAASGKAVLP</sequence>
<dbReference type="Proteomes" id="UP000529946">
    <property type="component" value="Unassembled WGS sequence"/>
</dbReference>
<feature type="domain" description="Fatty acid desaturase" evidence="2">
    <location>
        <begin position="51"/>
        <end position="287"/>
    </location>
</feature>
<accession>A0A7W6NQZ7</accession>
<evidence type="ECO:0000313" key="3">
    <source>
        <dbReference type="EMBL" id="MBB4084169.1"/>
    </source>
</evidence>
<evidence type="ECO:0000259" key="2">
    <source>
        <dbReference type="Pfam" id="PF00487"/>
    </source>
</evidence>
<evidence type="ECO:0000313" key="4">
    <source>
        <dbReference type="Proteomes" id="UP000529946"/>
    </source>
</evidence>
<dbReference type="PANTHER" id="PTHR12879">
    <property type="entry name" value="SPHINGOLIPID DELTA 4 DESATURASE/C-4 HYDROXYLASE PROTEIN DES2"/>
    <property type="match status" value="1"/>
</dbReference>
<dbReference type="GO" id="GO:0042284">
    <property type="term" value="F:sphingolipid delta-4 desaturase activity"/>
    <property type="evidence" value="ECO:0007669"/>
    <property type="project" value="TreeGrafter"/>
</dbReference>
<dbReference type="RefSeq" id="WP_183205399.1">
    <property type="nucleotide sequence ID" value="NZ_BAAAER010000003.1"/>
</dbReference>
<dbReference type="GO" id="GO:0016020">
    <property type="term" value="C:membrane"/>
    <property type="evidence" value="ECO:0007669"/>
    <property type="project" value="GOC"/>
</dbReference>
<dbReference type="EMBL" id="JACIDM010000003">
    <property type="protein sequence ID" value="MBB4084169.1"/>
    <property type="molecule type" value="Genomic_DNA"/>
</dbReference>
<feature type="transmembrane region" description="Helical" evidence="1">
    <location>
        <begin position="186"/>
        <end position="211"/>
    </location>
</feature>
<dbReference type="Pfam" id="PF00487">
    <property type="entry name" value="FA_desaturase"/>
    <property type="match status" value="1"/>
</dbReference>
<gene>
    <name evidence="3" type="ORF">GGR12_003057</name>
</gene>
<keyword evidence="4" id="KW-1185">Reference proteome</keyword>
<organism evidence="3 4">
    <name type="scientific">Brevundimonas lenta</name>
    <dbReference type="NCBI Taxonomy" id="424796"/>
    <lineage>
        <taxon>Bacteria</taxon>
        <taxon>Pseudomonadati</taxon>
        <taxon>Pseudomonadota</taxon>
        <taxon>Alphaproteobacteria</taxon>
        <taxon>Caulobacterales</taxon>
        <taxon>Caulobacteraceae</taxon>
        <taxon>Brevundimonas</taxon>
    </lineage>
</organism>
<comment type="caution">
    <text evidence="3">The sequence shown here is derived from an EMBL/GenBank/DDBJ whole genome shotgun (WGS) entry which is preliminary data.</text>
</comment>
<reference evidence="3 4" key="1">
    <citation type="submission" date="2020-08" db="EMBL/GenBank/DDBJ databases">
        <title>Genomic Encyclopedia of Type Strains, Phase IV (KMG-IV): sequencing the most valuable type-strain genomes for metagenomic binning, comparative biology and taxonomic classification.</title>
        <authorList>
            <person name="Goeker M."/>
        </authorList>
    </citation>
    <scope>NUCLEOTIDE SEQUENCE [LARGE SCALE GENOMIC DNA]</scope>
    <source>
        <strain evidence="3 4">DSM 23960</strain>
    </source>
</reference>
<dbReference type="CDD" id="cd03510">
    <property type="entry name" value="Rhizobitoxine-FADS-like"/>
    <property type="match status" value="1"/>
</dbReference>
<proteinExistence type="predicted"/>
<dbReference type="PANTHER" id="PTHR12879:SF8">
    <property type="entry name" value="SPHINGOLIPID DELTA(4)-DESATURASE DES1"/>
    <property type="match status" value="1"/>
</dbReference>
<dbReference type="AlphaFoldDB" id="A0A7W6NQZ7"/>
<feature type="transmembrane region" description="Helical" evidence="1">
    <location>
        <begin position="36"/>
        <end position="62"/>
    </location>
</feature>
<keyword evidence="1" id="KW-1133">Transmembrane helix</keyword>
<keyword evidence="1" id="KW-0472">Membrane</keyword>
<name>A0A7W6NQZ7_9CAUL</name>
<protein>
    <submittedName>
        <fullName evidence="3">Fatty acid desaturase</fullName>
    </submittedName>
</protein>